<dbReference type="EMBL" id="JBEZNA010000087">
    <property type="protein sequence ID" value="MEU9580807.1"/>
    <property type="molecule type" value="Genomic_DNA"/>
</dbReference>
<protein>
    <submittedName>
        <fullName evidence="3">SDR family oxidoreductase</fullName>
    </submittedName>
</protein>
<feature type="region of interest" description="Disordered" evidence="1">
    <location>
        <begin position="401"/>
        <end position="425"/>
    </location>
</feature>
<dbReference type="SUPFAM" id="SSF51735">
    <property type="entry name" value="NAD(P)-binding Rossmann-fold domains"/>
    <property type="match status" value="1"/>
</dbReference>
<evidence type="ECO:0000313" key="4">
    <source>
        <dbReference type="Proteomes" id="UP001551584"/>
    </source>
</evidence>
<comment type="caution">
    <text evidence="3">The sequence shown here is derived from an EMBL/GenBank/DDBJ whole genome shotgun (WGS) entry which is preliminary data.</text>
</comment>
<dbReference type="PANTHER" id="PTHR48079">
    <property type="entry name" value="PROTEIN YEEZ"/>
    <property type="match status" value="1"/>
</dbReference>
<dbReference type="PANTHER" id="PTHR48079:SF6">
    <property type="entry name" value="NAD(P)-BINDING DOMAIN-CONTAINING PROTEIN-RELATED"/>
    <property type="match status" value="1"/>
</dbReference>
<dbReference type="InterPro" id="IPR036291">
    <property type="entry name" value="NAD(P)-bd_dom_sf"/>
</dbReference>
<dbReference type="RefSeq" id="WP_359276861.1">
    <property type="nucleotide sequence ID" value="NZ_JBEZNA010000087.1"/>
</dbReference>
<feature type="domain" description="Thioester reductase (TE)" evidence="2">
    <location>
        <begin position="31"/>
        <end position="227"/>
    </location>
</feature>
<gene>
    <name evidence="3" type="ORF">AB0D95_26660</name>
</gene>
<dbReference type="Pfam" id="PF07993">
    <property type="entry name" value="NAD_binding_4"/>
    <property type="match status" value="1"/>
</dbReference>
<name>A0ABV3EX61_9ACTN</name>
<reference evidence="3 4" key="1">
    <citation type="submission" date="2024-06" db="EMBL/GenBank/DDBJ databases">
        <title>The Natural Products Discovery Center: Release of the First 8490 Sequenced Strains for Exploring Actinobacteria Biosynthetic Diversity.</title>
        <authorList>
            <person name="Kalkreuter E."/>
            <person name="Kautsar S.A."/>
            <person name="Yang D."/>
            <person name="Bader C.D."/>
            <person name="Teijaro C.N."/>
            <person name="Fluegel L."/>
            <person name="Davis C.M."/>
            <person name="Simpson J.R."/>
            <person name="Lauterbach L."/>
            <person name="Steele A.D."/>
            <person name="Gui C."/>
            <person name="Meng S."/>
            <person name="Li G."/>
            <person name="Viehrig K."/>
            <person name="Ye F."/>
            <person name="Su P."/>
            <person name="Kiefer A.F."/>
            <person name="Nichols A."/>
            <person name="Cepeda A.J."/>
            <person name="Yan W."/>
            <person name="Fan B."/>
            <person name="Jiang Y."/>
            <person name="Adhikari A."/>
            <person name="Zheng C.-J."/>
            <person name="Schuster L."/>
            <person name="Cowan T.M."/>
            <person name="Smanski M.J."/>
            <person name="Chevrette M.G."/>
            <person name="De Carvalho L.P.S."/>
            <person name="Shen B."/>
        </authorList>
    </citation>
    <scope>NUCLEOTIDE SEQUENCE [LARGE SCALE GENOMIC DNA]</scope>
    <source>
        <strain evidence="3 4">NPDC048117</strain>
    </source>
</reference>
<dbReference type="InterPro" id="IPR051783">
    <property type="entry name" value="NAD(P)-dependent_oxidoreduct"/>
</dbReference>
<organism evidence="3 4">
    <name type="scientific">Streptomyces chilikensis</name>
    <dbReference type="NCBI Taxonomy" id="1194079"/>
    <lineage>
        <taxon>Bacteria</taxon>
        <taxon>Bacillati</taxon>
        <taxon>Actinomycetota</taxon>
        <taxon>Actinomycetes</taxon>
        <taxon>Kitasatosporales</taxon>
        <taxon>Streptomycetaceae</taxon>
        <taxon>Streptomyces</taxon>
    </lineage>
</organism>
<dbReference type="Gene3D" id="3.40.50.720">
    <property type="entry name" value="NAD(P)-binding Rossmann-like Domain"/>
    <property type="match status" value="1"/>
</dbReference>
<accession>A0ABV3EX61</accession>
<evidence type="ECO:0000313" key="3">
    <source>
        <dbReference type="EMBL" id="MEU9580807.1"/>
    </source>
</evidence>
<feature type="compositionally biased region" description="Low complexity" evidence="1">
    <location>
        <begin position="401"/>
        <end position="416"/>
    </location>
</feature>
<dbReference type="Proteomes" id="UP001551584">
    <property type="component" value="Unassembled WGS sequence"/>
</dbReference>
<proteinExistence type="predicted"/>
<sequence>MPDRLERRSAPAPGARAPAKECVISGKTIALSGGTGFLGCHLLPRLLAQGHSVVALVRGAPQQAVRRLERALEFADARPAVAALDTGRLRVVRADLERPGLGIDPPELRRLAGEVTEVWHCAAATDLRAPLRSVVRANVDGTRHMLELASAGGAERRFVHISTAFVAGDRRDGVVGEEDLDDSYGFVTPYEESKYRAELLVRSWARDGRRALVLRPGTLLTDRPPSGRGPRSPHSALRWALSRLAALGPRHAVERFAAAPDAQGRVRLRLPGREDGLVNLAPVAYAADAVVRLAGEDGGPGTVTRHVVHPVDTPVRKWIDAIAAQAPWARVELVEEWSPANDLERHLVELNPGGLRYGYHRRSYERTGLDRLEARDGVAAPPALDAAYLRAALSYPVRTGAGAARPRTGAPGGAEPAPRDGRILA</sequence>
<keyword evidence="4" id="KW-1185">Reference proteome</keyword>
<evidence type="ECO:0000256" key="1">
    <source>
        <dbReference type="SAM" id="MobiDB-lite"/>
    </source>
</evidence>
<evidence type="ECO:0000259" key="2">
    <source>
        <dbReference type="Pfam" id="PF07993"/>
    </source>
</evidence>
<dbReference type="InterPro" id="IPR013120">
    <property type="entry name" value="FAR_NAD-bd"/>
</dbReference>